<feature type="compositionally biased region" description="Basic residues" evidence="1">
    <location>
        <begin position="87"/>
        <end position="105"/>
    </location>
</feature>
<dbReference type="Pfam" id="PF00856">
    <property type="entry name" value="SET"/>
    <property type="match status" value="1"/>
</dbReference>
<feature type="compositionally biased region" description="Polar residues" evidence="1">
    <location>
        <begin position="52"/>
        <end position="82"/>
    </location>
</feature>
<dbReference type="PROSITE" id="PS50280">
    <property type="entry name" value="SET"/>
    <property type="match status" value="1"/>
</dbReference>
<evidence type="ECO:0000256" key="1">
    <source>
        <dbReference type="SAM" id="MobiDB-lite"/>
    </source>
</evidence>
<dbReference type="InterPro" id="IPR053185">
    <property type="entry name" value="SET_domain_protein"/>
</dbReference>
<evidence type="ECO:0000313" key="3">
    <source>
        <dbReference type="EMBL" id="KAF2435121.1"/>
    </source>
</evidence>
<dbReference type="EMBL" id="MU007014">
    <property type="protein sequence ID" value="KAF2435121.1"/>
    <property type="molecule type" value="Genomic_DNA"/>
</dbReference>
<dbReference type="Gene3D" id="2.170.270.10">
    <property type="entry name" value="SET domain"/>
    <property type="match status" value="1"/>
</dbReference>
<dbReference type="OrthoDB" id="3798067at2759"/>
<dbReference type="SUPFAM" id="SSF82199">
    <property type="entry name" value="SET domain"/>
    <property type="match status" value="1"/>
</dbReference>
<name>A0A9P4P0F9_9PEZI</name>
<keyword evidence="4" id="KW-1185">Reference proteome</keyword>
<dbReference type="InterPro" id="IPR046341">
    <property type="entry name" value="SET_dom_sf"/>
</dbReference>
<feature type="region of interest" description="Disordered" evidence="1">
    <location>
        <begin position="21"/>
        <end position="119"/>
    </location>
</feature>
<comment type="caution">
    <text evidence="3">The sequence shown here is derived from an EMBL/GenBank/DDBJ whole genome shotgun (WGS) entry which is preliminary data.</text>
</comment>
<protein>
    <recommendedName>
        <fullName evidence="2">SET domain-containing protein</fullName>
    </recommendedName>
</protein>
<dbReference type="Proteomes" id="UP000800235">
    <property type="component" value="Unassembled WGS sequence"/>
</dbReference>
<dbReference type="Gene3D" id="1.25.40.10">
    <property type="entry name" value="Tetratricopeptide repeat domain"/>
    <property type="match status" value="1"/>
</dbReference>
<organism evidence="3 4">
    <name type="scientific">Tothia fuscella</name>
    <dbReference type="NCBI Taxonomy" id="1048955"/>
    <lineage>
        <taxon>Eukaryota</taxon>
        <taxon>Fungi</taxon>
        <taxon>Dikarya</taxon>
        <taxon>Ascomycota</taxon>
        <taxon>Pezizomycotina</taxon>
        <taxon>Dothideomycetes</taxon>
        <taxon>Pleosporomycetidae</taxon>
        <taxon>Venturiales</taxon>
        <taxon>Cylindrosympodiaceae</taxon>
        <taxon>Tothia</taxon>
    </lineage>
</organism>
<dbReference type="InterPro" id="IPR001214">
    <property type="entry name" value="SET_dom"/>
</dbReference>
<reference evidence="3" key="1">
    <citation type="journal article" date="2020" name="Stud. Mycol.">
        <title>101 Dothideomycetes genomes: a test case for predicting lifestyles and emergence of pathogens.</title>
        <authorList>
            <person name="Haridas S."/>
            <person name="Albert R."/>
            <person name="Binder M."/>
            <person name="Bloem J."/>
            <person name="Labutti K."/>
            <person name="Salamov A."/>
            <person name="Andreopoulos B."/>
            <person name="Baker S."/>
            <person name="Barry K."/>
            <person name="Bills G."/>
            <person name="Bluhm B."/>
            <person name="Cannon C."/>
            <person name="Castanera R."/>
            <person name="Culley D."/>
            <person name="Daum C."/>
            <person name="Ezra D."/>
            <person name="Gonzalez J."/>
            <person name="Henrissat B."/>
            <person name="Kuo A."/>
            <person name="Liang C."/>
            <person name="Lipzen A."/>
            <person name="Lutzoni F."/>
            <person name="Magnuson J."/>
            <person name="Mondo S."/>
            <person name="Nolan M."/>
            <person name="Ohm R."/>
            <person name="Pangilinan J."/>
            <person name="Park H.-J."/>
            <person name="Ramirez L."/>
            <person name="Alfaro M."/>
            <person name="Sun H."/>
            <person name="Tritt A."/>
            <person name="Yoshinaga Y."/>
            <person name="Zwiers L.-H."/>
            <person name="Turgeon B."/>
            <person name="Goodwin S."/>
            <person name="Spatafora J."/>
            <person name="Crous P."/>
            <person name="Grigoriev I."/>
        </authorList>
    </citation>
    <scope>NUCLEOTIDE SEQUENCE</scope>
    <source>
        <strain evidence="3">CBS 130266</strain>
    </source>
</reference>
<accession>A0A9P4P0F9</accession>
<sequence>MENDSDTLHDVAILLLKQLMEPHSNSRTPTNSLETSKAIKTIQKIMARTRSPKQPKTPYSTRSQPLMPSPETSDAAMSSDASPKSGRISKKKSTKTSKSSNKKKIVASSPILPAPPENKLPRILGVEEWQLPRKIECSEYLEIAKTEFGRGVRTTSPLIPAGTVLLVDRPLIHRFNEIPHHSHSDRLRAHVEALEDDDKEVYANLAFTDSENIFDARTETNAFQVSANHWSLYRYISFVNHSCKPNCKLEASSSGDNSFIVRTMVPISMQATEITIDYTPETRLHDVETRQAELLAGWKFTCACTACSKPEITNRAREEIATLQEIIRCTIKDDFGKTIKRLPTVEEVDENLPRYMHLLKQERFSDRIPQALERAAQVYRQSGAAADIEKELAHRSQLIELQRVMKGADSEETLKAAEEYVKAFKARRSARREIAAVGKKTVGAAKTAVSQTANVIVVRKNGGKSAASTKTVEKVESGRVEKIDTLTKKINLLKK</sequence>
<dbReference type="InterPro" id="IPR011990">
    <property type="entry name" value="TPR-like_helical_dom_sf"/>
</dbReference>
<gene>
    <name evidence="3" type="ORF">EJ08DRAFT_390290</name>
</gene>
<dbReference type="PANTHER" id="PTHR47332:SF6">
    <property type="entry name" value="SET DOMAIN-CONTAINING PROTEIN"/>
    <property type="match status" value="1"/>
</dbReference>
<feature type="compositionally biased region" description="Polar residues" evidence="1">
    <location>
        <begin position="23"/>
        <end position="35"/>
    </location>
</feature>
<dbReference type="CDD" id="cd20071">
    <property type="entry name" value="SET_SMYD"/>
    <property type="match status" value="1"/>
</dbReference>
<dbReference type="AlphaFoldDB" id="A0A9P4P0F9"/>
<evidence type="ECO:0000259" key="2">
    <source>
        <dbReference type="PROSITE" id="PS50280"/>
    </source>
</evidence>
<evidence type="ECO:0000313" key="4">
    <source>
        <dbReference type="Proteomes" id="UP000800235"/>
    </source>
</evidence>
<feature type="domain" description="SET" evidence="2">
    <location>
        <begin position="139"/>
        <end position="279"/>
    </location>
</feature>
<dbReference type="PANTHER" id="PTHR47332">
    <property type="entry name" value="SET DOMAIN-CONTAINING PROTEIN 5"/>
    <property type="match status" value="1"/>
</dbReference>
<proteinExistence type="predicted"/>